<feature type="region of interest" description="Disordered" evidence="10">
    <location>
        <begin position="763"/>
        <end position="824"/>
    </location>
</feature>
<dbReference type="InterPro" id="IPR017441">
    <property type="entry name" value="Protein_kinase_ATP_BS"/>
</dbReference>
<keyword evidence="5" id="KW-0418">Kinase</keyword>
<dbReference type="AlphaFoldDB" id="A0A4Y9YKL4"/>
<evidence type="ECO:0000256" key="10">
    <source>
        <dbReference type="SAM" id="MobiDB-lite"/>
    </source>
</evidence>
<organism evidence="13 14">
    <name type="scientific">Rhodofomes roseus</name>
    <dbReference type="NCBI Taxonomy" id="34475"/>
    <lineage>
        <taxon>Eukaryota</taxon>
        <taxon>Fungi</taxon>
        <taxon>Dikarya</taxon>
        <taxon>Basidiomycota</taxon>
        <taxon>Agaricomycotina</taxon>
        <taxon>Agaricomycetes</taxon>
        <taxon>Polyporales</taxon>
        <taxon>Rhodofomes</taxon>
    </lineage>
</organism>
<feature type="domain" description="Protein kinase" evidence="11">
    <location>
        <begin position="90"/>
        <end position="352"/>
    </location>
</feature>
<keyword evidence="2" id="KW-0723">Serine/threonine-protein kinase</keyword>
<dbReference type="InterPro" id="IPR028375">
    <property type="entry name" value="KA1/Ssp2_C"/>
</dbReference>
<dbReference type="GO" id="GO:0005524">
    <property type="term" value="F:ATP binding"/>
    <property type="evidence" value="ECO:0007669"/>
    <property type="project" value="UniProtKB-UniRule"/>
</dbReference>
<feature type="compositionally biased region" description="Polar residues" evidence="10">
    <location>
        <begin position="508"/>
        <end position="521"/>
    </location>
</feature>
<dbReference type="GO" id="GO:0005737">
    <property type="term" value="C:cytoplasm"/>
    <property type="evidence" value="ECO:0007669"/>
    <property type="project" value="TreeGrafter"/>
</dbReference>
<dbReference type="Gene3D" id="1.10.510.10">
    <property type="entry name" value="Transferase(Phosphotransferase) domain 1"/>
    <property type="match status" value="1"/>
</dbReference>
<feature type="compositionally biased region" description="Basic and acidic residues" evidence="10">
    <location>
        <begin position="566"/>
        <end position="576"/>
    </location>
</feature>
<keyword evidence="6 9" id="KW-0067">ATP-binding</keyword>
<feature type="compositionally biased region" description="Polar residues" evidence="10">
    <location>
        <begin position="714"/>
        <end position="742"/>
    </location>
</feature>
<feature type="domain" description="KA1" evidence="12">
    <location>
        <begin position="1093"/>
        <end position="1143"/>
    </location>
</feature>
<dbReference type="FunFam" id="1.10.510.10:FF:000636">
    <property type="entry name" value="Non-specific serine/threonine protein kinase"/>
    <property type="match status" value="1"/>
</dbReference>
<dbReference type="InterPro" id="IPR000719">
    <property type="entry name" value="Prot_kinase_dom"/>
</dbReference>
<feature type="compositionally biased region" description="Polar residues" evidence="10">
    <location>
        <begin position="552"/>
        <end position="563"/>
    </location>
</feature>
<feature type="compositionally biased region" description="Basic and acidic residues" evidence="10">
    <location>
        <begin position="634"/>
        <end position="646"/>
    </location>
</feature>
<dbReference type="GO" id="GO:0035556">
    <property type="term" value="P:intracellular signal transduction"/>
    <property type="evidence" value="ECO:0007669"/>
    <property type="project" value="TreeGrafter"/>
</dbReference>
<evidence type="ECO:0000256" key="9">
    <source>
        <dbReference type="PROSITE-ProRule" id="PRU10141"/>
    </source>
</evidence>
<accession>A0A4Y9YKL4</accession>
<feature type="compositionally biased region" description="Polar residues" evidence="10">
    <location>
        <begin position="1"/>
        <end position="17"/>
    </location>
</feature>
<evidence type="ECO:0000259" key="11">
    <source>
        <dbReference type="PROSITE" id="PS50011"/>
    </source>
</evidence>
<comment type="caution">
    <text evidence="13">The sequence shown here is derived from an EMBL/GenBank/DDBJ whole genome shotgun (WGS) entry which is preliminary data.</text>
</comment>
<dbReference type="PANTHER" id="PTHR24346:SF110">
    <property type="entry name" value="NON-SPECIFIC SERINE_THREONINE PROTEIN KINASE"/>
    <property type="match status" value="1"/>
</dbReference>
<evidence type="ECO:0000313" key="13">
    <source>
        <dbReference type="EMBL" id="TFY62253.1"/>
    </source>
</evidence>
<feature type="region of interest" description="Disordered" evidence="10">
    <location>
        <begin position="887"/>
        <end position="918"/>
    </location>
</feature>
<dbReference type="GO" id="GO:0106310">
    <property type="term" value="F:protein serine kinase activity"/>
    <property type="evidence" value="ECO:0007669"/>
    <property type="project" value="RHEA"/>
</dbReference>
<evidence type="ECO:0000256" key="3">
    <source>
        <dbReference type="ARBA" id="ARBA00022679"/>
    </source>
</evidence>
<evidence type="ECO:0000256" key="7">
    <source>
        <dbReference type="ARBA" id="ARBA00047899"/>
    </source>
</evidence>
<dbReference type="SUPFAM" id="SSF56112">
    <property type="entry name" value="Protein kinase-like (PK-like)"/>
    <property type="match status" value="1"/>
</dbReference>
<evidence type="ECO:0000259" key="12">
    <source>
        <dbReference type="PROSITE" id="PS50032"/>
    </source>
</evidence>
<sequence length="1147" mass="124784">MDSSYSNLQVPDSSQAGPSRHAHRPASIQPTSTSSSASPSSTRKRASHTVVTGQREQEEQPSYRDIYSHPAALEYAAAHPKRTIPKFGPYLLLQTLGEGEFGKVKLGLHMQWGEEVAVKLMRRGNIDSTVRMSKVEREIEVLKSLKHPNIVRLYDVIETDKYIGIILEYASGGELFDHILAHRYLREKDACKLFSQLISGVWYIHQKKIVHRDLKLENLLLDRHRNVIITDFGFANRFEHRADDLMQTSCGSPCYAAPELVISDGLYVGSAVDIWSCGVILYAMLAGYLPFDDDPANPDGDNINLLYKYIINTPLSFPDYISAEARDLLSIMLVPDPSRRADLPNIMAHPWLAPYAHTFKKTVADLERVAIEQHHQKRLAYQRQMKQAAQEPEPASKIARSQSSRTEGYSGSASVGPPSRSRSTRDHAYSQQAQPEYLYETSPDPSVYSTAPSASRRAFNSTIVLPTSTPMVEDDPFAPSPSRENAASASAMDTTSANGTAGEESRKTNGSSPPVSGSKASPESRRKGGMRHTIQVEYGESEDREPERKSSSRMGNGTSSAGPSSPEKDRSQRKPSVDVTRSSSAKALPSTPSATVSRERSETITQRLVSAQSATSPPVSIEVTGPPVSPGLPLEEKAPTASEKTDSASSKQSRHRKGLSIDKIGISKFFGTSPEQPTNGVHRAPSQSKKNGPGRAPSVDAMTNGKQDVGRRPSTLQVPVSPISPTTSEPTATLSPDGSISSKKSRRNTLTVMVEPLSRTIKQRTKGRTAETPVKEKAMDKQSSQEVVVPPAVPPKSPAIVTPATPQYAQPSRGVPPSTLGGSHLAVPASTVKANKVMQWFRSKSKGKTTDDEAEKGPDIEVVQRGMTPSPSGTVNGTNAGVYLNTPTSEYDRSPMAAGHPQRSASTHNESSHTGSSLAERVRSIGVGAKKGAHEYPDIRRHHGPLDQTTVTTRPPPEVMKHMKHVLEAMGVEIHIETEYKYRCVRPKRRKANGVGLGLREGSVAAFSMVGSAASNGVDKRGLPQPPSTFGGTGGMLRGLLMRRQSSQVSTNSLNQSAAQSYDGETSPDALMAAAVPGGSDVPVVESIYGDTQQDQGDEIRFSVELTRIDRLDDTYSLDIRRLKGNLRSYKFVYDTLRHRADLQRAV</sequence>
<dbReference type="PROSITE" id="PS00107">
    <property type="entry name" value="PROTEIN_KINASE_ATP"/>
    <property type="match status" value="1"/>
</dbReference>
<dbReference type="PANTHER" id="PTHR24346">
    <property type="entry name" value="MAP/MICROTUBULE AFFINITY-REGULATING KINASE"/>
    <property type="match status" value="1"/>
</dbReference>
<feature type="compositionally biased region" description="Low complexity" evidence="10">
    <location>
        <begin position="25"/>
        <end position="41"/>
    </location>
</feature>
<dbReference type="GO" id="GO:0004674">
    <property type="term" value="F:protein serine/threonine kinase activity"/>
    <property type="evidence" value="ECO:0007669"/>
    <property type="project" value="UniProtKB-KW"/>
</dbReference>
<comment type="catalytic activity">
    <reaction evidence="8">
        <text>L-seryl-[protein] + ATP = O-phospho-L-seryl-[protein] + ADP + H(+)</text>
        <dbReference type="Rhea" id="RHEA:17989"/>
        <dbReference type="Rhea" id="RHEA-COMP:9863"/>
        <dbReference type="Rhea" id="RHEA-COMP:11604"/>
        <dbReference type="ChEBI" id="CHEBI:15378"/>
        <dbReference type="ChEBI" id="CHEBI:29999"/>
        <dbReference type="ChEBI" id="CHEBI:30616"/>
        <dbReference type="ChEBI" id="CHEBI:83421"/>
        <dbReference type="ChEBI" id="CHEBI:456216"/>
        <dbReference type="EC" id="2.7.11.1"/>
    </reaction>
</comment>
<reference evidence="13 14" key="1">
    <citation type="submission" date="2019-01" db="EMBL/GenBank/DDBJ databases">
        <title>Genome sequencing of the rare red list fungi Fomitopsis rosea.</title>
        <authorList>
            <person name="Buettner E."/>
            <person name="Kellner H."/>
        </authorList>
    </citation>
    <scope>NUCLEOTIDE SEQUENCE [LARGE SCALE GENOMIC DNA]</scope>
    <source>
        <strain evidence="13 14">DSM 105464</strain>
    </source>
</reference>
<dbReference type="PROSITE" id="PS50032">
    <property type="entry name" value="KA1"/>
    <property type="match status" value="1"/>
</dbReference>
<keyword evidence="4 9" id="KW-0547">Nucleotide-binding</keyword>
<dbReference type="Proteomes" id="UP000298390">
    <property type="component" value="Unassembled WGS sequence"/>
</dbReference>
<protein>
    <recommendedName>
        <fullName evidence="1">non-specific serine/threonine protein kinase</fullName>
        <ecNumber evidence="1">2.7.11.1</ecNumber>
    </recommendedName>
</protein>
<evidence type="ECO:0000256" key="2">
    <source>
        <dbReference type="ARBA" id="ARBA00022527"/>
    </source>
</evidence>
<dbReference type="SUPFAM" id="SSF103243">
    <property type="entry name" value="KA1-like"/>
    <property type="match status" value="1"/>
</dbReference>
<feature type="compositionally biased region" description="Low complexity" evidence="10">
    <location>
        <begin position="486"/>
        <end position="497"/>
    </location>
</feature>
<feature type="region of interest" description="Disordered" evidence="10">
    <location>
        <begin position="1"/>
        <end position="62"/>
    </location>
</feature>
<dbReference type="InterPro" id="IPR011009">
    <property type="entry name" value="Kinase-like_dom_sf"/>
</dbReference>
<feature type="compositionally biased region" description="Polar residues" evidence="10">
    <location>
        <begin position="603"/>
        <end position="618"/>
    </location>
</feature>
<dbReference type="SMART" id="SM00220">
    <property type="entry name" value="S_TKc"/>
    <property type="match status" value="1"/>
</dbReference>
<feature type="compositionally biased region" description="Polar residues" evidence="10">
    <location>
        <begin position="443"/>
        <end position="470"/>
    </location>
</feature>
<proteinExistence type="predicted"/>
<dbReference type="Gene3D" id="3.30.310.80">
    <property type="entry name" value="Kinase associated domain 1, KA1"/>
    <property type="match status" value="1"/>
</dbReference>
<evidence type="ECO:0000256" key="8">
    <source>
        <dbReference type="ARBA" id="ARBA00048679"/>
    </source>
</evidence>
<dbReference type="FunFam" id="3.30.200.20:FF:000003">
    <property type="entry name" value="Non-specific serine/threonine protein kinase"/>
    <property type="match status" value="1"/>
</dbReference>
<evidence type="ECO:0000256" key="5">
    <source>
        <dbReference type="ARBA" id="ARBA00022777"/>
    </source>
</evidence>
<feature type="compositionally biased region" description="Polar residues" evidence="10">
    <location>
        <begin position="579"/>
        <end position="596"/>
    </location>
</feature>
<dbReference type="EC" id="2.7.11.1" evidence="1"/>
<comment type="catalytic activity">
    <reaction evidence="7">
        <text>L-threonyl-[protein] + ATP = O-phospho-L-threonyl-[protein] + ADP + H(+)</text>
        <dbReference type="Rhea" id="RHEA:46608"/>
        <dbReference type="Rhea" id="RHEA-COMP:11060"/>
        <dbReference type="Rhea" id="RHEA-COMP:11605"/>
        <dbReference type="ChEBI" id="CHEBI:15378"/>
        <dbReference type="ChEBI" id="CHEBI:30013"/>
        <dbReference type="ChEBI" id="CHEBI:30616"/>
        <dbReference type="ChEBI" id="CHEBI:61977"/>
        <dbReference type="ChEBI" id="CHEBI:456216"/>
        <dbReference type="EC" id="2.7.11.1"/>
    </reaction>
</comment>
<feature type="region of interest" description="Disordered" evidence="10">
    <location>
        <begin position="937"/>
        <end position="956"/>
    </location>
</feature>
<feature type="compositionally biased region" description="Polar residues" evidence="10">
    <location>
        <begin position="903"/>
        <end position="917"/>
    </location>
</feature>
<dbReference type="EMBL" id="SEKV01000174">
    <property type="protein sequence ID" value="TFY62253.1"/>
    <property type="molecule type" value="Genomic_DNA"/>
</dbReference>
<name>A0A4Y9YKL4_9APHY</name>
<evidence type="ECO:0000256" key="6">
    <source>
        <dbReference type="ARBA" id="ARBA00022840"/>
    </source>
</evidence>
<dbReference type="InterPro" id="IPR008271">
    <property type="entry name" value="Ser/Thr_kinase_AS"/>
</dbReference>
<feature type="region of interest" description="Disordered" evidence="10">
    <location>
        <begin position="380"/>
        <end position="750"/>
    </location>
</feature>
<dbReference type="InterPro" id="IPR001772">
    <property type="entry name" value="KA1_dom"/>
</dbReference>
<evidence type="ECO:0000256" key="4">
    <source>
        <dbReference type="ARBA" id="ARBA00022741"/>
    </source>
</evidence>
<dbReference type="PROSITE" id="PS00108">
    <property type="entry name" value="PROTEIN_KINASE_ST"/>
    <property type="match status" value="1"/>
</dbReference>
<dbReference type="STRING" id="34475.A0A4Y9YKL4"/>
<evidence type="ECO:0000313" key="14">
    <source>
        <dbReference type="Proteomes" id="UP000298390"/>
    </source>
</evidence>
<feature type="compositionally biased region" description="Polar residues" evidence="10">
    <location>
        <begin position="673"/>
        <end position="690"/>
    </location>
</feature>
<gene>
    <name evidence="13" type="ORF">EVJ58_g3973</name>
</gene>
<feature type="compositionally biased region" description="Polar residues" evidence="10">
    <location>
        <begin position="399"/>
        <end position="413"/>
    </location>
</feature>
<dbReference type="Pfam" id="PF00069">
    <property type="entry name" value="Pkinase"/>
    <property type="match status" value="1"/>
</dbReference>
<evidence type="ECO:0000256" key="1">
    <source>
        <dbReference type="ARBA" id="ARBA00012513"/>
    </source>
</evidence>
<feature type="binding site" evidence="9">
    <location>
        <position position="119"/>
    </location>
    <ligand>
        <name>ATP</name>
        <dbReference type="ChEBI" id="CHEBI:30616"/>
    </ligand>
</feature>
<dbReference type="PROSITE" id="PS50011">
    <property type="entry name" value="PROTEIN_KINASE_DOM"/>
    <property type="match status" value="1"/>
</dbReference>
<dbReference type="Pfam" id="PF02149">
    <property type="entry name" value="KA1"/>
    <property type="match status" value="1"/>
</dbReference>
<keyword evidence="3" id="KW-0808">Transferase</keyword>